<evidence type="ECO:0000313" key="6">
    <source>
        <dbReference type="Proteomes" id="UP001432322"/>
    </source>
</evidence>
<accession>A0AAV5W0E0</accession>
<dbReference type="InterPro" id="IPR001683">
    <property type="entry name" value="PX_dom"/>
</dbReference>
<organism evidence="5 6">
    <name type="scientific">Pristionchus fissidentatus</name>
    <dbReference type="NCBI Taxonomy" id="1538716"/>
    <lineage>
        <taxon>Eukaryota</taxon>
        <taxon>Metazoa</taxon>
        <taxon>Ecdysozoa</taxon>
        <taxon>Nematoda</taxon>
        <taxon>Chromadorea</taxon>
        <taxon>Rhabditida</taxon>
        <taxon>Rhabditina</taxon>
        <taxon>Diplogasteromorpha</taxon>
        <taxon>Diplogasteroidea</taxon>
        <taxon>Neodiplogasteridae</taxon>
        <taxon>Pristionchus</taxon>
    </lineage>
</organism>
<evidence type="ECO:0000256" key="3">
    <source>
        <dbReference type="SAM" id="MobiDB-lite"/>
    </source>
</evidence>
<evidence type="ECO:0000313" key="5">
    <source>
        <dbReference type="EMBL" id="GMT24149.1"/>
    </source>
</evidence>
<feature type="region of interest" description="Disordered" evidence="3">
    <location>
        <begin position="495"/>
        <end position="514"/>
    </location>
</feature>
<evidence type="ECO:0000259" key="4">
    <source>
        <dbReference type="PROSITE" id="PS50195"/>
    </source>
</evidence>
<dbReference type="Proteomes" id="UP001432322">
    <property type="component" value="Unassembled WGS sequence"/>
</dbReference>
<dbReference type="PANTHER" id="PTHR15454">
    <property type="entry name" value="NISCHARIN RELATED"/>
    <property type="match status" value="1"/>
</dbReference>
<dbReference type="Gene3D" id="3.30.1520.10">
    <property type="entry name" value="Phox-like domain"/>
    <property type="match status" value="1"/>
</dbReference>
<keyword evidence="1" id="KW-0433">Leucine-rich repeat</keyword>
<dbReference type="PROSITE" id="PS50195">
    <property type="entry name" value="PX"/>
    <property type="match status" value="1"/>
</dbReference>
<dbReference type="SUPFAM" id="SSF52075">
    <property type="entry name" value="Outer arm dynein light chain 1"/>
    <property type="match status" value="1"/>
</dbReference>
<dbReference type="InterPro" id="IPR032675">
    <property type="entry name" value="LRR_dom_sf"/>
</dbReference>
<sequence>IQKLKEIAKKTQSPRSGPMKPTVRSARQLFSSSLSFLQALSDMALLDLTSVSLPLTDSFSVQITDHRIVQDGSYVLYTLRITIEPYTWTIERRYSDFAQLDKIRFTDKKKSFLPKKKTIGNLDSEFIADRKIELDKYMKSFIELEIWYQRQKNLHSLPLLIAQFLDMHQYEIHSIVDDLSLRLGKVGEGWIDGSRKCPKYFEFTPIEMHAIGERMRLAEPVMQGRSDVSHLIEFVHSLHSLRIRGGKGFVGTSCIVSNSLSLDVSYCKSLLALWLIDCDASQLVGQLQLRNHLRTLVIHYSMQSCREVMGGDNEGGVWTTLEEIDFSFNTVIELDDTLSRLPRVQSFTMTHNQLSDIGRFLVDLHSLTHLNLSNNKIEQLNQWNEKLGNVKVLILAGNVITDLTGLSKLYSIETLDVSNNRLKNPENVSSIGSLPCLVELSMEGNEIAERLDYRTTVLEAFGGRFDEVILDGRSVDGREKNTIGVRLALKRAQMEKEKRAEENRKRQERYLAGK</sequence>
<dbReference type="GO" id="GO:0035091">
    <property type="term" value="F:phosphatidylinositol binding"/>
    <property type="evidence" value="ECO:0007669"/>
    <property type="project" value="InterPro"/>
</dbReference>
<dbReference type="AlphaFoldDB" id="A0AAV5W0E0"/>
<proteinExistence type="predicted"/>
<name>A0AAV5W0E0_9BILA</name>
<dbReference type="SUPFAM" id="SSF64268">
    <property type="entry name" value="PX domain"/>
    <property type="match status" value="1"/>
</dbReference>
<dbReference type="Gene3D" id="3.80.10.10">
    <property type="entry name" value="Ribonuclease Inhibitor"/>
    <property type="match status" value="2"/>
</dbReference>
<keyword evidence="2" id="KW-0677">Repeat</keyword>
<keyword evidence="6" id="KW-1185">Reference proteome</keyword>
<dbReference type="SMART" id="SM00312">
    <property type="entry name" value="PX"/>
    <property type="match status" value="1"/>
</dbReference>
<evidence type="ECO:0000256" key="2">
    <source>
        <dbReference type="ARBA" id="ARBA00022737"/>
    </source>
</evidence>
<gene>
    <name evidence="5" type="ORF">PFISCL1PPCAC_15446</name>
</gene>
<feature type="non-terminal residue" evidence="5">
    <location>
        <position position="1"/>
    </location>
</feature>
<dbReference type="Pfam" id="PF00787">
    <property type="entry name" value="PX"/>
    <property type="match status" value="1"/>
</dbReference>
<dbReference type="InterPro" id="IPR001611">
    <property type="entry name" value="Leu-rich_rpt"/>
</dbReference>
<evidence type="ECO:0000256" key="1">
    <source>
        <dbReference type="ARBA" id="ARBA00022614"/>
    </source>
</evidence>
<protein>
    <recommendedName>
        <fullName evidence="4">PX domain-containing protein</fullName>
    </recommendedName>
</protein>
<dbReference type="InterPro" id="IPR036871">
    <property type="entry name" value="PX_dom_sf"/>
</dbReference>
<dbReference type="EMBL" id="BTSY01000004">
    <property type="protein sequence ID" value="GMT24149.1"/>
    <property type="molecule type" value="Genomic_DNA"/>
</dbReference>
<dbReference type="PROSITE" id="PS51450">
    <property type="entry name" value="LRR"/>
    <property type="match status" value="2"/>
</dbReference>
<reference evidence="5" key="1">
    <citation type="submission" date="2023-10" db="EMBL/GenBank/DDBJ databases">
        <title>Genome assembly of Pristionchus species.</title>
        <authorList>
            <person name="Yoshida K."/>
            <person name="Sommer R.J."/>
        </authorList>
    </citation>
    <scope>NUCLEOTIDE SEQUENCE</scope>
    <source>
        <strain evidence="5">RS5133</strain>
    </source>
</reference>
<feature type="domain" description="PX" evidence="4">
    <location>
        <begin position="55"/>
        <end position="171"/>
    </location>
</feature>
<dbReference type="PANTHER" id="PTHR15454:SF35">
    <property type="entry name" value="NISCHARIN"/>
    <property type="match status" value="1"/>
</dbReference>
<dbReference type="Pfam" id="PF13516">
    <property type="entry name" value="LRR_6"/>
    <property type="match status" value="1"/>
</dbReference>
<dbReference type="GO" id="GO:0005737">
    <property type="term" value="C:cytoplasm"/>
    <property type="evidence" value="ECO:0007669"/>
    <property type="project" value="TreeGrafter"/>
</dbReference>
<comment type="caution">
    <text evidence="5">The sequence shown here is derived from an EMBL/GenBank/DDBJ whole genome shotgun (WGS) entry which is preliminary data.</text>
</comment>